<reference evidence="2" key="3">
    <citation type="submission" date="2025-09" db="UniProtKB">
        <authorList>
            <consortium name="Ensembl"/>
        </authorList>
    </citation>
    <scope>IDENTIFICATION</scope>
</reference>
<feature type="compositionally biased region" description="Low complexity" evidence="1">
    <location>
        <begin position="98"/>
        <end position="127"/>
    </location>
</feature>
<dbReference type="InParanoid" id="A0A674NT19"/>
<sequence length="139" mass="15211">MASWTPLWFVDDTRAVCVIVLQKPIRSFRQRCLVTGSEETQSHSGKKHHKQEPNSKLEKILEMTMSFLRQQLQPRPRPLLEGLATLPPCTGQHGGLGPLAAGPPRCRAPSSSSSSSSSSRVCSSPRPTTGAAGPVWRPW</sequence>
<protein>
    <submittedName>
        <fullName evidence="2">Uncharacterized protein</fullName>
    </submittedName>
</protein>
<dbReference type="Ensembl" id="ENSTRUT00000070995.1">
    <property type="protein sequence ID" value="ENSTRUP00000076574.1"/>
    <property type="gene ID" value="ENSTRUG00000031081.1"/>
</dbReference>
<evidence type="ECO:0000256" key="1">
    <source>
        <dbReference type="SAM" id="MobiDB-lite"/>
    </source>
</evidence>
<organism evidence="2 3">
    <name type="scientific">Takifugu rubripes</name>
    <name type="common">Japanese pufferfish</name>
    <name type="synonym">Fugu rubripes</name>
    <dbReference type="NCBI Taxonomy" id="31033"/>
    <lineage>
        <taxon>Eukaryota</taxon>
        <taxon>Metazoa</taxon>
        <taxon>Chordata</taxon>
        <taxon>Craniata</taxon>
        <taxon>Vertebrata</taxon>
        <taxon>Euteleostomi</taxon>
        <taxon>Actinopterygii</taxon>
        <taxon>Neopterygii</taxon>
        <taxon>Teleostei</taxon>
        <taxon>Neoteleostei</taxon>
        <taxon>Acanthomorphata</taxon>
        <taxon>Eupercaria</taxon>
        <taxon>Tetraodontiformes</taxon>
        <taxon>Tetradontoidea</taxon>
        <taxon>Tetraodontidae</taxon>
        <taxon>Takifugu</taxon>
    </lineage>
</organism>
<reference evidence="2" key="2">
    <citation type="submission" date="2025-08" db="UniProtKB">
        <authorList>
            <consortium name="Ensembl"/>
        </authorList>
    </citation>
    <scope>IDENTIFICATION</scope>
</reference>
<accession>A0A674NT19</accession>
<evidence type="ECO:0000313" key="2">
    <source>
        <dbReference type="Ensembl" id="ENSTRUP00000076574.1"/>
    </source>
</evidence>
<keyword evidence="3" id="KW-1185">Reference proteome</keyword>
<reference evidence="2 3" key="1">
    <citation type="journal article" date="2011" name="Genome Biol. Evol.">
        <title>Integration of the genetic map and genome assembly of fugu facilitates insights into distinct features of genome evolution in teleosts and mammals.</title>
        <authorList>
            <person name="Kai W."/>
            <person name="Kikuchi K."/>
            <person name="Tohari S."/>
            <person name="Chew A.K."/>
            <person name="Tay A."/>
            <person name="Fujiwara A."/>
            <person name="Hosoya S."/>
            <person name="Suetake H."/>
            <person name="Naruse K."/>
            <person name="Brenner S."/>
            <person name="Suzuki Y."/>
            <person name="Venkatesh B."/>
        </authorList>
    </citation>
    <scope>NUCLEOTIDE SEQUENCE [LARGE SCALE GENOMIC DNA]</scope>
</reference>
<evidence type="ECO:0000313" key="3">
    <source>
        <dbReference type="Proteomes" id="UP000005226"/>
    </source>
</evidence>
<feature type="region of interest" description="Disordered" evidence="1">
    <location>
        <begin position="72"/>
        <end position="139"/>
    </location>
</feature>
<dbReference type="Proteomes" id="UP000005226">
    <property type="component" value="Chromosome 3"/>
</dbReference>
<name>A0A674NT19_TAKRU</name>
<proteinExistence type="predicted"/>
<dbReference type="AlphaFoldDB" id="A0A674NT19"/>
<dbReference type="OMA" id="KILEMTM"/>